<dbReference type="Proteomes" id="UP000828390">
    <property type="component" value="Unassembled WGS sequence"/>
</dbReference>
<evidence type="ECO:0000313" key="1">
    <source>
        <dbReference type="EMBL" id="KAH3734535.1"/>
    </source>
</evidence>
<name>A0A9D4CX01_DREPO</name>
<evidence type="ECO:0000313" key="2">
    <source>
        <dbReference type="Proteomes" id="UP000828390"/>
    </source>
</evidence>
<accession>A0A9D4CX01</accession>
<organism evidence="1 2">
    <name type="scientific">Dreissena polymorpha</name>
    <name type="common">Zebra mussel</name>
    <name type="synonym">Mytilus polymorpha</name>
    <dbReference type="NCBI Taxonomy" id="45954"/>
    <lineage>
        <taxon>Eukaryota</taxon>
        <taxon>Metazoa</taxon>
        <taxon>Spiralia</taxon>
        <taxon>Lophotrochozoa</taxon>
        <taxon>Mollusca</taxon>
        <taxon>Bivalvia</taxon>
        <taxon>Autobranchia</taxon>
        <taxon>Heteroconchia</taxon>
        <taxon>Euheterodonta</taxon>
        <taxon>Imparidentia</taxon>
        <taxon>Neoheterodontei</taxon>
        <taxon>Myida</taxon>
        <taxon>Dreissenoidea</taxon>
        <taxon>Dreissenidae</taxon>
        <taxon>Dreissena</taxon>
    </lineage>
</organism>
<proteinExistence type="predicted"/>
<comment type="caution">
    <text evidence="1">The sequence shown here is derived from an EMBL/GenBank/DDBJ whole genome shotgun (WGS) entry which is preliminary data.</text>
</comment>
<keyword evidence="2" id="KW-1185">Reference proteome</keyword>
<protein>
    <submittedName>
        <fullName evidence="1">Uncharacterized protein</fullName>
    </submittedName>
</protein>
<reference evidence="1" key="2">
    <citation type="submission" date="2020-11" db="EMBL/GenBank/DDBJ databases">
        <authorList>
            <person name="McCartney M.A."/>
            <person name="Auch B."/>
            <person name="Kono T."/>
            <person name="Mallez S."/>
            <person name="Becker A."/>
            <person name="Gohl D.M."/>
            <person name="Silverstein K.A.T."/>
            <person name="Koren S."/>
            <person name="Bechman K.B."/>
            <person name="Herman A."/>
            <person name="Abrahante J.E."/>
            <person name="Garbe J."/>
        </authorList>
    </citation>
    <scope>NUCLEOTIDE SEQUENCE</scope>
    <source>
        <strain evidence="1">Duluth1</strain>
        <tissue evidence="1">Whole animal</tissue>
    </source>
</reference>
<gene>
    <name evidence="1" type="ORF">DPMN_040974</name>
</gene>
<dbReference type="AlphaFoldDB" id="A0A9D4CX01"/>
<reference evidence="1" key="1">
    <citation type="journal article" date="2019" name="bioRxiv">
        <title>The Genome of the Zebra Mussel, Dreissena polymorpha: A Resource for Invasive Species Research.</title>
        <authorList>
            <person name="McCartney M.A."/>
            <person name="Auch B."/>
            <person name="Kono T."/>
            <person name="Mallez S."/>
            <person name="Zhang Y."/>
            <person name="Obille A."/>
            <person name="Becker A."/>
            <person name="Abrahante J.E."/>
            <person name="Garbe J."/>
            <person name="Badalamenti J.P."/>
            <person name="Herman A."/>
            <person name="Mangelson H."/>
            <person name="Liachko I."/>
            <person name="Sullivan S."/>
            <person name="Sone E.D."/>
            <person name="Koren S."/>
            <person name="Silverstein K.A.T."/>
            <person name="Beckman K.B."/>
            <person name="Gohl D.M."/>
        </authorList>
    </citation>
    <scope>NUCLEOTIDE SEQUENCE</scope>
    <source>
        <strain evidence="1">Duluth1</strain>
        <tissue evidence="1">Whole animal</tissue>
    </source>
</reference>
<dbReference type="EMBL" id="JAIWYP010000011">
    <property type="protein sequence ID" value="KAH3734535.1"/>
    <property type="molecule type" value="Genomic_DNA"/>
</dbReference>
<sequence>MLYDKGHPHRDGLLDQDARFEVEINKEPTNIEDAVFNAFSFLQITKSTHKEAAPTY</sequence>